<dbReference type="OrthoDB" id="5243589at2759"/>
<feature type="compositionally biased region" description="Pro residues" evidence="1">
    <location>
        <begin position="266"/>
        <end position="279"/>
    </location>
</feature>
<sequence>MVTLQRDQPASTLFTPSGRHAGLHRLATTSSLIRNVPENNLAVSMDEVSDLVVTPFRDIVEKANAAVGNAGDNAAMLKAAQALLKEGERALKRIEPQCKKMLDEYGANFHNALKDNNEIANFRTELTDLLWEFDDYIEESSFDAEKFTEVQMVSRRAAPKIFDILMRMKLEVPESKQRQFPSVIGQLSPPSSPLPGSVYPFPGGTSPNVLSTGTRSSTSSAQLNTARQEQLHQIEVANVQLTSIRDRQNSQEDALDPNQMPALAMKPPPMMPPPPPPTSNPWDRRVASIPEEDIDIGSLNLDRRAPVAPQRRSSPAQQLGSPGTRQPTSPLQTSPASGLNRGMRGSPHSPDDSRWPFPRPQSSGIPDERTPRSPSSSLQGRPSGNWIDGQGFQPPRPRLDSNPYPPEINYNNAEYTHTSPQVNEVLAYEEGDDEEQAYDQRRLSAESLLVDPTLRMQKPSSNPPIMPSQPIDTGLILVERDPVPVRTNRISKSCLIGTGSSFYLSKGFCEGAKEVVRGGIGVKKTKKPVGFSATATVARCSSCLFELNFGDLENDINRLDKGNLSQQGLRYRLRFLQKCHVATRRSDDSLFACPFCVEQGHTLDEGDATVFFSVPALFRHISRHARPLPKVTGFSVVELQDIPGHLTNDYDLHLPLPAVSHPALDNADYSLSLPSGIAKDHVRRTVGLRLLPDRTPALEMVQGGRVARLSFPSKYGGEWCMGWHDGMHASIPFDCLRLELPPEDQIRIGTPSNIQAKARWAFTYKDKESKVKWLRFKKDEMITNITWSYPEHWCWSGTNSKGESGIFVQMFIDSNTVQELTNVGANRASSLSNERNKSSSILPRFSIRKTQGPPSIAGSMSSQETNGKTSISGLYFGKRPESRDV</sequence>
<organism evidence="2 3">
    <name type="scientific">[Torrubiella] hemipterigena</name>
    <dbReference type="NCBI Taxonomy" id="1531966"/>
    <lineage>
        <taxon>Eukaryota</taxon>
        <taxon>Fungi</taxon>
        <taxon>Dikarya</taxon>
        <taxon>Ascomycota</taxon>
        <taxon>Pezizomycotina</taxon>
        <taxon>Sordariomycetes</taxon>
        <taxon>Hypocreomycetidae</taxon>
        <taxon>Hypocreales</taxon>
        <taxon>Clavicipitaceae</taxon>
        <taxon>Clavicipitaceae incertae sedis</taxon>
        <taxon>'Torrubiella' clade</taxon>
    </lineage>
</organism>
<dbReference type="EMBL" id="CDHN01000002">
    <property type="protein sequence ID" value="CEJ85019.1"/>
    <property type="molecule type" value="Genomic_DNA"/>
</dbReference>
<evidence type="ECO:0000256" key="1">
    <source>
        <dbReference type="SAM" id="MobiDB-lite"/>
    </source>
</evidence>
<evidence type="ECO:0000313" key="2">
    <source>
        <dbReference type="EMBL" id="CEJ85019.1"/>
    </source>
</evidence>
<feature type="region of interest" description="Disordered" evidence="1">
    <location>
        <begin position="247"/>
        <end position="418"/>
    </location>
</feature>
<dbReference type="Proteomes" id="UP000039046">
    <property type="component" value="Unassembled WGS sequence"/>
</dbReference>
<evidence type="ECO:0000313" key="3">
    <source>
        <dbReference type="Proteomes" id="UP000039046"/>
    </source>
</evidence>
<feature type="compositionally biased region" description="Polar residues" evidence="1">
    <location>
        <begin position="848"/>
        <end position="872"/>
    </location>
</feature>
<reference evidence="2 3" key="1">
    <citation type="journal article" date="2015" name="Genome Announc.">
        <title>Draft Genome Sequence and Gene Annotation of the Entomopathogenic Fungus Verticillium hemipterigenum.</title>
        <authorList>
            <person name="Horn F."/>
            <person name="Habel A."/>
            <person name="Scharf D.H."/>
            <person name="Dworschak J."/>
            <person name="Brakhage A.A."/>
            <person name="Guthke R."/>
            <person name="Hertweck C."/>
            <person name="Linde J."/>
        </authorList>
    </citation>
    <scope>NUCLEOTIDE SEQUENCE [LARGE SCALE GENOMIC DNA]</scope>
</reference>
<feature type="compositionally biased region" description="Polar residues" evidence="1">
    <location>
        <begin position="409"/>
        <end position="418"/>
    </location>
</feature>
<name>A0A0A1SZ62_9HYPO</name>
<feature type="compositionally biased region" description="Polar residues" evidence="1">
    <location>
        <begin position="205"/>
        <end position="227"/>
    </location>
</feature>
<evidence type="ECO:0008006" key="4">
    <source>
        <dbReference type="Google" id="ProtNLM"/>
    </source>
</evidence>
<gene>
    <name evidence="2" type="ORF">VHEMI03647</name>
</gene>
<feature type="region of interest" description="Disordered" evidence="1">
    <location>
        <begin position="828"/>
        <end position="885"/>
    </location>
</feature>
<feature type="region of interest" description="Disordered" evidence="1">
    <location>
        <begin position="181"/>
        <end position="227"/>
    </location>
</feature>
<accession>A0A0A1SZ62</accession>
<dbReference type="HOGENOM" id="CLU_010107_0_0_1"/>
<proteinExistence type="predicted"/>
<dbReference type="AlphaFoldDB" id="A0A0A1SZ62"/>
<keyword evidence="3" id="KW-1185">Reference proteome</keyword>
<feature type="compositionally biased region" description="Polar residues" evidence="1">
    <location>
        <begin position="372"/>
        <end position="382"/>
    </location>
</feature>
<dbReference type="STRING" id="1531966.A0A0A1SZ62"/>
<protein>
    <recommendedName>
        <fullName evidence="4">SH3 domain-containing protein</fullName>
    </recommendedName>
</protein>
<feature type="compositionally biased region" description="Polar residues" evidence="1">
    <location>
        <begin position="311"/>
        <end position="337"/>
    </location>
</feature>